<dbReference type="GO" id="GO:0005975">
    <property type="term" value="P:carbohydrate metabolic process"/>
    <property type="evidence" value="ECO:0007669"/>
    <property type="project" value="InterPro"/>
</dbReference>
<protein>
    <submittedName>
        <fullName evidence="1">DUF1237 domain-containing protein</fullName>
    </submittedName>
</protein>
<dbReference type="SUPFAM" id="SSF48208">
    <property type="entry name" value="Six-hairpin glycosidases"/>
    <property type="match status" value="1"/>
</dbReference>
<proteinExistence type="predicted"/>
<name>A0A1X2GLU5_9FUNG</name>
<dbReference type="OrthoDB" id="7771656at2759"/>
<accession>A0A1X2GLU5</accession>
<reference evidence="1 2" key="1">
    <citation type="submission" date="2016-07" db="EMBL/GenBank/DDBJ databases">
        <title>Pervasive Adenine N6-methylation of Active Genes in Fungi.</title>
        <authorList>
            <consortium name="DOE Joint Genome Institute"/>
            <person name="Mondo S.J."/>
            <person name="Dannebaum R.O."/>
            <person name="Kuo R.C."/>
            <person name="Labutti K."/>
            <person name="Haridas S."/>
            <person name="Kuo A."/>
            <person name="Salamov A."/>
            <person name="Ahrendt S.R."/>
            <person name="Lipzen A."/>
            <person name="Sullivan W."/>
            <person name="Andreopoulos W.B."/>
            <person name="Clum A."/>
            <person name="Lindquist E."/>
            <person name="Daum C."/>
            <person name="Ramamoorthy G.K."/>
            <person name="Gryganskyi A."/>
            <person name="Culley D."/>
            <person name="Magnuson J.K."/>
            <person name="James T.Y."/>
            <person name="O'Malley M.A."/>
            <person name="Stajich J.E."/>
            <person name="Spatafora J.W."/>
            <person name="Visel A."/>
            <person name="Grigoriev I.V."/>
        </authorList>
    </citation>
    <scope>NUCLEOTIDE SEQUENCE [LARGE SCALE GENOMIC DNA]</scope>
    <source>
        <strain evidence="1 2">NRRL 3301</strain>
    </source>
</reference>
<gene>
    <name evidence="1" type="ORF">DM01DRAFT_1334432</name>
</gene>
<dbReference type="InterPro" id="IPR012341">
    <property type="entry name" value="6hp_glycosidase-like_sf"/>
</dbReference>
<dbReference type="PIRSF" id="PIRSF028846">
    <property type="entry name" value="UCP028846"/>
    <property type="match status" value="1"/>
</dbReference>
<dbReference type="EMBL" id="MCGT01000009">
    <property type="protein sequence ID" value="ORX56871.1"/>
    <property type="molecule type" value="Genomic_DNA"/>
</dbReference>
<dbReference type="Pfam" id="PF06824">
    <property type="entry name" value="Glyco_hydro_125"/>
    <property type="match status" value="1"/>
</dbReference>
<dbReference type="STRING" id="101127.A0A1X2GLU5"/>
<dbReference type="InterPro" id="IPR008928">
    <property type="entry name" value="6-hairpin_glycosidase_sf"/>
</dbReference>
<keyword evidence="2" id="KW-1185">Reference proteome</keyword>
<dbReference type="PANTHER" id="PTHR31047">
    <property type="entry name" value="MEIOTICALLY UP-REGULATED GENE 157 PROTEIN"/>
    <property type="match status" value="1"/>
</dbReference>
<comment type="caution">
    <text evidence="1">The sequence shown here is derived from an EMBL/GenBank/DDBJ whole genome shotgun (WGS) entry which is preliminary data.</text>
</comment>
<dbReference type="Gene3D" id="1.50.10.10">
    <property type="match status" value="1"/>
</dbReference>
<dbReference type="PANTHER" id="PTHR31047:SF0">
    <property type="entry name" value="MEIOTICALLY UP-REGULATED GENE 157 PROTEIN"/>
    <property type="match status" value="1"/>
</dbReference>
<organism evidence="1 2">
    <name type="scientific">Hesseltinella vesiculosa</name>
    <dbReference type="NCBI Taxonomy" id="101127"/>
    <lineage>
        <taxon>Eukaryota</taxon>
        <taxon>Fungi</taxon>
        <taxon>Fungi incertae sedis</taxon>
        <taxon>Mucoromycota</taxon>
        <taxon>Mucoromycotina</taxon>
        <taxon>Mucoromycetes</taxon>
        <taxon>Mucorales</taxon>
        <taxon>Cunninghamellaceae</taxon>
        <taxon>Hesseltinella</taxon>
    </lineage>
</organism>
<dbReference type="SMART" id="SM01149">
    <property type="entry name" value="DUF1237"/>
    <property type="match status" value="1"/>
</dbReference>
<evidence type="ECO:0000313" key="2">
    <source>
        <dbReference type="Proteomes" id="UP000242146"/>
    </source>
</evidence>
<dbReference type="InterPro" id="IPR008313">
    <property type="entry name" value="GH125"/>
</dbReference>
<dbReference type="Proteomes" id="UP000242146">
    <property type="component" value="Unassembled WGS sequence"/>
</dbReference>
<evidence type="ECO:0000313" key="1">
    <source>
        <dbReference type="EMBL" id="ORX56871.1"/>
    </source>
</evidence>
<dbReference type="GO" id="GO:0003824">
    <property type="term" value="F:catalytic activity"/>
    <property type="evidence" value="ECO:0007669"/>
    <property type="project" value="UniProtKB-ARBA"/>
</dbReference>
<sequence>MPAPTIPFDPPQYGVPRARLPIAKRKFHSPLVDDYLAMKTATMKDKDLATLLENCLPNTLDTTIEWYDINTKIPHTFLITGDIPAMWIRDSTNQILPYLTLMQMDATLKKLVLGVLQTQADYLHYDPYANAFLRPWYASKDPELKGTMADRVLPQYDGRYVWESKYELDSLGHFLLLTNEYITVTEDSDHVFGTPSWLQAMQRVLQVIQDQMRGTWEQEEAYPMTRLNQSVPHPLDPRPIKDGFLDPPAPVSLHNGYRFQRYSDRPTETLGADGLGGIGQRCGLVKSAFRPSDDATTFPYLIPANAQMSSQLKRLAQLIRTHLATHRSHVLAKYATVLQDIALESQALGDTIHQAIYEHAVVEHPVHGRIFAYEVDCYGSHLLMDDANTPSLMSLPLMGFLDRTDPTYQRTRRFLLSRANPWYFQGKLGQGIGSPHTGHGMIWPMSILVQIQTSVDEHEIRHSLDTLKKLAATATSGFMVESFHQDDLARFTRPWFSWANGFFGVTMADLEVRFPSII</sequence>
<dbReference type="AlphaFoldDB" id="A0A1X2GLU5"/>